<evidence type="ECO:0000256" key="2">
    <source>
        <dbReference type="SAM" id="SignalP"/>
    </source>
</evidence>
<reference evidence="3" key="1">
    <citation type="journal article" date="2023" name="Mol. Biol. Evol.">
        <title>Third-Generation Sequencing Reveals the Adaptive Role of the Epigenome in Three Deep-Sea Polychaetes.</title>
        <authorList>
            <person name="Perez M."/>
            <person name="Aroh O."/>
            <person name="Sun Y."/>
            <person name="Lan Y."/>
            <person name="Juniper S.K."/>
            <person name="Young C.R."/>
            <person name="Angers B."/>
            <person name="Qian P.Y."/>
        </authorList>
    </citation>
    <scope>NUCLEOTIDE SEQUENCE</scope>
    <source>
        <strain evidence="3">P08H-3</strain>
    </source>
</reference>
<evidence type="ECO:0000256" key="1">
    <source>
        <dbReference type="SAM" id="MobiDB-lite"/>
    </source>
</evidence>
<evidence type="ECO:0000313" key="4">
    <source>
        <dbReference type="Proteomes" id="UP001208570"/>
    </source>
</evidence>
<protein>
    <submittedName>
        <fullName evidence="3">Uncharacterized protein</fullName>
    </submittedName>
</protein>
<accession>A0AAD9JN40</accession>
<sequence length="297" mass="33790">MLLKTLSWFMMFLVMMRSCKTEKHYTETATGYGKSVLLELCQFVGVKYIRNTDNPECSYIACWDRTPYNMPCPPGLMVHPLFFWGGSYPCIEPDTNNKCIYIHNFIMGRMSKPYQVGSKQGSRDSASEAFRSRDKMATKIYTPTLQESVYGGGETYNRDLSVEKNYRPRVKDHYQPEPKYGTFNAGRHENSRSQSKPIPLRQEIPYFSPYENIPTQVRSPLRRQNKLPLIGDDQNEVRTSAQLLMTSKERLATKNTPTTVKVTTGNNPEETLKLADPATLKDATTAHAPTAAITELA</sequence>
<gene>
    <name evidence="3" type="ORF">LSH36_222g04001</name>
</gene>
<comment type="caution">
    <text evidence="3">The sequence shown here is derived from an EMBL/GenBank/DDBJ whole genome shotgun (WGS) entry which is preliminary data.</text>
</comment>
<feature type="chain" id="PRO_5042072802" evidence="2">
    <location>
        <begin position="22"/>
        <end position="297"/>
    </location>
</feature>
<keyword evidence="4" id="KW-1185">Reference proteome</keyword>
<dbReference type="EMBL" id="JAODUP010000222">
    <property type="protein sequence ID" value="KAK2156089.1"/>
    <property type="molecule type" value="Genomic_DNA"/>
</dbReference>
<organism evidence="3 4">
    <name type="scientific">Paralvinella palmiformis</name>
    <dbReference type="NCBI Taxonomy" id="53620"/>
    <lineage>
        <taxon>Eukaryota</taxon>
        <taxon>Metazoa</taxon>
        <taxon>Spiralia</taxon>
        <taxon>Lophotrochozoa</taxon>
        <taxon>Annelida</taxon>
        <taxon>Polychaeta</taxon>
        <taxon>Sedentaria</taxon>
        <taxon>Canalipalpata</taxon>
        <taxon>Terebellida</taxon>
        <taxon>Terebelliformia</taxon>
        <taxon>Alvinellidae</taxon>
        <taxon>Paralvinella</taxon>
    </lineage>
</organism>
<name>A0AAD9JN40_9ANNE</name>
<dbReference type="Proteomes" id="UP001208570">
    <property type="component" value="Unassembled WGS sequence"/>
</dbReference>
<keyword evidence="2" id="KW-0732">Signal</keyword>
<proteinExistence type="predicted"/>
<dbReference type="AlphaFoldDB" id="A0AAD9JN40"/>
<feature type="signal peptide" evidence="2">
    <location>
        <begin position="1"/>
        <end position="21"/>
    </location>
</feature>
<evidence type="ECO:0000313" key="3">
    <source>
        <dbReference type="EMBL" id="KAK2156089.1"/>
    </source>
</evidence>
<feature type="region of interest" description="Disordered" evidence="1">
    <location>
        <begin position="172"/>
        <end position="195"/>
    </location>
</feature>